<evidence type="ECO:0000313" key="2">
    <source>
        <dbReference type="Proteomes" id="UP000308600"/>
    </source>
</evidence>
<reference evidence="1 2" key="1">
    <citation type="journal article" date="2019" name="Nat. Ecol. Evol.">
        <title>Megaphylogeny resolves global patterns of mushroom evolution.</title>
        <authorList>
            <person name="Varga T."/>
            <person name="Krizsan K."/>
            <person name="Foldi C."/>
            <person name="Dima B."/>
            <person name="Sanchez-Garcia M."/>
            <person name="Sanchez-Ramirez S."/>
            <person name="Szollosi G.J."/>
            <person name="Szarkandi J.G."/>
            <person name="Papp V."/>
            <person name="Albert L."/>
            <person name="Andreopoulos W."/>
            <person name="Angelini C."/>
            <person name="Antonin V."/>
            <person name="Barry K.W."/>
            <person name="Bougher N.L."/>
            <person name="Buchanan P."/>
            <person name="Buyck B."/>
            <person name="Bense V."/>
            <person name="Catcheside P."/>
            <person name="Chovatia M."/>
            <person name="Cooper J."/>
            <person name="Damon W."/>
            <person name="Desjardin D."/>
            <person name="Finy P."/>
            <person name="Geml J."/>
            <person name="Haridas S."/>
            <person name="Hughes K."/>
            <person name="Justo A."/>
            <person name="Karasinski D."/>
            <person name="Kautmanova I."/>
            <person name="Kiss B."/>
            <person name="Kocsube S."/>
            <person name="Kotiranta H."/>
            <person name="LaButti K.M."/>
            <person name="Lechner B.E."/>
            <person name="Liimatainen K."/>
            <person name="Lipzen A."/>
            <person name="Lukacs Z."/>
            <person name="Mihaltcheva S."/>
            <person name="Morgado L.N."/>
            <person name="Niskanen T."/>
            <person name="Noordeloos M.E."/>
            <person name="Ohm R.A."/>
            <person name="Ortiz-Santana B."/>
            <person name="Ovrebo C."/>
            <person name="Racz N."/>
            <person name="Riley R."/>
            <person name="Savchenko A."/>
            <person name="Shiryaev A."/>
            <person name="Soop K."/>
            <person name="Spirin V."/>
            <person name="Szebenyi C."/>
            <person name="Tomsovsky M."/>
            <person name="Tulloss R.E."/>
            <person name="Uehling J."/>
            <person name="Grigoriev I.V."/>
            <person name="Vagvolgyi C."/>
            <person name="Papp T."/>
            <person name="Martin F.M."/>
            <person name="Miettinen O."/>
            <person name="Hibbett D.S."/>
            <person name="Nagy L.G."/>
        </authorList>
    </citation>
    <scope>NUCLEOTIDE SEQUENCE [LARGE SCALE GENOMIC DNA]</scope>
    <source>
        <strain evidence="1 2">NL-1719</strain>
    </source>
</reference>
<dbReference type="Proteomes" id="UP000308600">
    <property type="component" value="Unassembled WGS sequence"/>
</dbReference>
<name>A0ACD3AX48_9AGAR</name>
<gene>
    <name evidence="1" type="ORF">BDN72DRAFT_839382</name>
</gene>
<sequence length="547" mass="61453">MLLPVSHKLKVSGDNHRTNIHDLPTETLTEIFQHLVVPDCLLYLLPSPDPKSPWCWNLRTKKSILLVCKRWNAVGASFLYRDVAIPEIGALMLLSKTLEDNPNRLGSLVRILTLKCFIPQSYFKLMVRRLNILFSCCSRLQHIRYFYTMRPDPCPEDLPIPNSATQVTLGPWMTFRHGPGRLQQISDRLTVLSLCLVAFADPFEQQVNFPHVKSFTANIEIYAESIGALDSIFKNFTFPLLKNFVICILHCDSEEEPDECAQAFGFFADFCKRHNETIRTLSVLSMTSFVSRHIGIYTRAMVDQCPSLDRLNVVSEGVNELAHPTVTELDLWRGETHTGDVFKTDLPDHTLDFPSLRHLRVFSFDLMKYPLPGYLPCSINTDSNTAGNTNGRASFHHICLCNGKVGSRQALFVHPKEDHNIDLALRKAAQEDNPEHPPDDAASTSDGSWHQPSELASSDSYDSSETADCHLSDLSSYAGEPSSDEDDADSNPVSDSDTSSRPPPVDPDWQPSFEEALVIFDEILWWNDASSEDGDDECSGDELDTDS</sequence>
<organism evidence="1 2">
    <name type="scientific">Pluteus cervinus</name>
    <dbReference type="NCBI Taxonomy" id="181527"/>
    <lineage>
        <taxon>Eukaryota</taxon>
        <taxon>Fungi</taxon>
        <taxon>Dikarya</taxon>
        <taxon>Basidiomycota</taxon>
        <taxon>Agaricomycotina</taxon>
        <taxon>Agaricomycetes</taxon>
        <taxon>Agaricomycetidae</taxon>
        <taxon>Agaricales</taxon>
        <taxon>Pluteineae</taxon>
        <taxon>Pluteaceae</taxon>
        <taxon>Pluteus</taxon>
    </lineage>
</organism>
<evidence type="ECO:0000313" key="1">
    <source>
        <dbReference type="EMBL" id="TFK70172.1"/>
    </source>
</evidence>
<dbReference type="EMBL" id="ML208317">
    <property type="protein sequence ID" value="TFK70172.1"/>
    <property type="molecule type" value="Genomic_DNA"/>
</dbReference>
<proteinExistence type="predicted"/>
<accession>A0ACD3AX48</accession>
<protein>
    <submittedName>
        <fullName evidence="1">Uncharacterized protein</fullName>
    </submittedName>
</protein>
<keyword evidence="2" id="KW-1185">Reference proteome</keyword>